<dbReference type="SUPFAM" id="SSF81837">
    <property type="entry name" value="BEACH domain"/>
    <property type="match status" value="1"/>
</dbReference>
<evidence type="ECO:0000313" key="3">
    <source>
        <dbReference type="Proteomes" id="UP000001542"/>
    </source>
</evidence>
<evidence type="ECO:0000313" key="2">
    <source>
        <dbReference type="EMBL" id="EAY02808.1"/>
    </source>
</evidence>
<dbReference type="InterPro" id="IPR036322">
    <property type="entry name" value="WD40_repeat_dom_sf"/>
</dbReference>
<dbReference type="InParanoid" id="A2EX31"/>
<reference evidence="2" key="1">
    <citation type="submission" date="2006-10" db="EMBL/GenBank/DDBJ databases">
        <authorList>
            <person name="Amadeo P."/>
            <person name="Zhao Q."/>
            <person name="Wortman J."/>
            <person name="Fraser-Liggett C."/>
            <person name="Carlton J."/>
        </authorList>
    </citation>
    <scope>NUCLEOTIDE SEQUENCE</scope>
    <source>
        <strain evidence="2">G3</strain>
    </source>
</reference>
<dbReference type="VEuPathDB" id="TrichDB:TVAG_008160"/>
<keyword evidence="3" id="KW-1185">Reference proteome</keyword>
<dbReference type="STRING" id="5722.A2EX31"/>
<dbReference type="InterPro" id="IPR050865">
    <property type="entry name" value="BEACH_Domain"/>
</dbReference>
<dbReference type="Proteomes" id="UP000001542">
    <property type="component" value="Unassembled WGS sequence"/>
</dbReference>
<accession>A2EX31</accession>
<dbReference type="RefSeq" id="XP_001315031.1">
    <property type="nucleotide sequence ID" value="XM_001314996.1"/>
</dbReference>
<dbReference type="SUPFAM" id="SSF50978">
    <property type="entry name" value="WD40 repeat-like"/>
    <property type="match status" value="1"/>
</dbReference>
<sequence length="1310" mass="154648">MYGRLITRQEHWNLYENKNQNEIVPVLFSYPKKNEQKYNFVLQKPFKGYIPELPNIFDVFRLYYPIENITPAFLLFDKLEFVNQVLIIDFLKHIYSDMFYKFFSLIPSLLLQQNPSILSFNLYNKFYMALDVCKTEESLFSLYSNILMNFELWVRSADLQKIVQHWYSYLLKGYEFQKTENFVKKIIVNLRKYFYFEKNEVNFVSNLERDSNVDIEKCNRLIQKMLIENCSNVINQEDIDFIFVNAKLSQDRKMKLILLEIGQKFSKIVKGTQKSIDALLSIDTYLNFELTETIVKSLYNLSEENLFNVNLINLIYLFNTSMKSDISQIQTKLRAINSSLSDILSRSDRIPELHDNLGFDFLLSFNLLELVPLSYPIFLHLAFLNKENGDFRKTLYRYLLAWIEDDKFVEAVRSQKCWYLVPIYCFSQVKYDEEPEIMKFICQVSTRNPFSYESLTSVLNCFDIIQSIYHSDLKYHKAQVLVSLICLDFDSNLFKECFEILFIETKQQINLIDIQKSRMAPEMSFEDDTEEFDFDDYVEKDKINEKVTDHFILNDLFRIEDIRTNLSLIKSLDMRDLLSSLLSFCKICQILKSEVLCQIIDYTNSSKENQNELCKIILENYEEINKMLDDRKIDILKTLFEIKSIIHRINYNEMVEQTMSILSEFQENKEKLDFLANKSREFIMKRFINQRSIWRYSFNTKLRISDRTTSFFFKTRLKIVLKTPKISQNYELENTEFLNFSIPFKAQKIEKKSTENCFFYLQKKSFTLLKENKNKIDVDFSNIQHILIRDQSKIEFFLLTGKSIYLDFYPRKNTDIMNKLSAFNMPNLIFFQDIPAELYIRKIGLFKKWKENEISNLTFLILINIFFGKSYKENNKILLPFDLDPNDMFIPEFHTQKILNSLKLNQDLTKSDKKSKISEKNPSSGEISPRKDKENEFNLYDDENIDIDVDQSEINNRDVVHSSFNQKTKINQRKIEDIERFVKDTFGIEDKQSNEESESYEILWEKLLHVKQNSIPFITEMSNENTEQNFIHDAKFVPYSKLFLIGDKTICVSDDNFSVEQKDTEKKIIKIQGHIKDALKIHDNLILFNKSDNEISIFKDDEIKTDIICSTDFSLSASFGIFFALCSKVGNIQIFKFPDFSSPFNEVKVYFDCISCFDFNPDHGIVCVGTHDGYINVFDMNNSILLNSVKVTDKTITKVSITKDYGFVVVFSFDSIVVLTCNGTVISRVDEEFDVRFSCTYSFKGNDVVVFGPVRDQILCFNVGDSTIDIKHFSTLNENIIDMKYVEEKKCVIWATSDCVIYMQPIMYVL</sequence>
<dbReference type="Gene3D" id="2.130.10.10">
    <property type="entry name" value="YVTN repeat-like/Quinoprotein amine dehydrogenase"/>
    <property type="match status" value="1"/>
</dbReference>
<dbReference type="SMR" id="A2EX31"/>
<dbReference type="InterPro" id="IPR036372">
    <property type="entry name" value="BEACH_dom_sf"/>
</dbReference>
<organism evidence="2 3">
    <name type="scientific">Trichomonas vaginalis (strain ATCC PRA-98 / G3)</name>
    <dbReference type="NCBI Taxonomy" id="412133"/>
    <lineage>
        <taxon>Eukaryota</taxon>
        <taxon>Metamonada</taxon>
        <taxon>Parabasalia</taxon>
        <taxon>Trichomonadida</taxon>
        <taxon>Trichomonadidae</taxon>
        <taxon>Trichomonas</taxon>
    </lineage>
</organism>
<protein>
    <recommendedName>
        <fullName evidence="4">Beige/BEACH domain containing protein</fullName>
    </recommendedName>
</protein>
<dbReference type="InterPro" id="IPR015943">
    <property type="entry name" value="WD40/YVTN_repeat-like_dom_sf"/>
</dbReference>
<name>A2EX31_TRIV3</name>
<dbReference type="EMBL" id="DS113524">
    <property type="protein sequence ID" value="EAY02808.1"/>
    <property type="molecule type" value="Genomic_DNA"/>
</dbReference>
<evidence type="ECO:0008006" key="4">
    <source>
        <dbReference type="Google" id="ProtNLM"/>
    </source>
</evidence>
<feature type="region of interest" description="Disordered" evidence="1">
    <location>
        <begin position="913"/>
        <end position="935"/>
    </location>
</feature>
<dbReference type="PANTHER" id="PTHR13743">
    <property type="entry name" value="BEIGE/BEACH-RELATED"/>
    <property type="match status" value="1"/>
</dbReference>
<dbReference type="KEGG" id="tva:4760648"/>
<reference evidence="2" key="2">
    <citation type="journal article" date="2007" name="Science">
        <title>Draft genome sequence of the sexually transmitted pathogen Trichomonas vaginalis.</title>
        <authorList>
            <person name="Carlton J.M."/>
            <person name="Hirt R.P."/>
            <person name="Silva J.C."/>
            <person name="Delcher A.L."/>
            <person name="Schatz M."/>
            <person name="Zhao Q."/>
            <person name="Wortman J.R."/>
            <person name="Bidwell S.L."/>
            <person name="Alsmark U.C.M."/>
            <person name="Besteiro S."/>
            <person name="Sicheritz-Ponten T."/>
            <person name="Noel C.J."/>
            <person name="Dacks J.B."/>
            <person name="Foster P.G."/>
            <person name="Simillion C."/>
            <person name="Van de Peer Y."/>
            <person name="Miranda-Saavedra D."/>
            <person name="Barton G.J."/>
            <person name="Westrop G.D."/>
            <person name="Mueller S."/>
            <person name="Dessi D."/>
            <person name="Fiori P.L."/>
            <person name="Ren Q."/>
            <person name="Paulsen I."/>
            <person name="Zhang H."/>
            <person name="Bastida-Corcuera F.D."/>
            <person name="Simoes-Barbosa A."/>
            <person name="Brown M.T."/>
            <person name="Hayes R.D."/>
            <person name="Mukherjee M."/>
            <person name="Okumura C.Y."/>
            <person name="Schneider R."/>
            <person name="Smith A.J."/>
            <person name="Vanacova S."/>
            <person name="Villalvazo M."/>
            <person name="Haas B.J."/>
            <person name="Pertea M."/>
            <person name="Feldblyum T.V."/>
            <person name="Utterback T.R."/>
            <person name="Shu C.L."/>
            <person name="Osoegawa K."/>
            <person name="de Jong P.J."/>
            <person name="Hrdy I."/>
            <person name="Horvathova L."/>
            <person name="Zubacova Z."/>
            <person name="Dolezal P."/>
            <person name="Malik S.B."/>
            <person name="Logsdon J.M. Jr."/>
            <person name="Henze K."/>
            <person name="Gupta A."/>
            <person name="Wang C.C."/>
            <person name="Dunne R.L."/>
            <person name="Upcroft J.A."/>
            <person name="Upcroft P."/>
            <person name="White O."/>
            <person name="Salzberg S.L."/>
            <person name="Tang P."/>
            <person name="Chiu C.-H."/>
            <person name="Lee Y.-S."/>
            <person name="Embley T.M."/>
            <person name="Coombs G.H."/>
            <person name="Mottram J.C."/>
            <person name="Tachezy J."/>
            <person name="Fraser-Liggett C.M."/>
            <person name="Johnson P.J."/>
        </authorList>
    </citation>
    <scope>NUCLEOTIDE SEQUENCE [LARGE SCALE GENOMIC DNA]</scope>
    <source>
        <strain evidence="2">G3</strain>
    </source>
</reference>
<dbReference type="VEuPathDB" id="TrichDB:TVAGG3_0442600"/>
<evidence type="ECO:0000256" key="1">
    <source>
        <dbReference type="SAM" id="MobiDB-lite"/>
    </source>
</evidence>
<gene>
    <name evidence="2" type="ORF">TVAG_008160</name>
</gene>
<proteinExistence type="predicted"/>